<feature type="domain" description="Era-type G" evidence="11">
    <location>
        <begin position="42"/>
        <end position="209"/>
    </location>
</feature>
<dbReference type="SUPFAM" id="SSF54814">
    <property type="entry name" value="Prokaryotic type KH domain (KH-domain type II)"/>
    <property type="match status" value="1"/>
</dbReference>
<keyword evidence="13" id="KW-1185">Reference proteome</keyword>
<feature type="region of interest" description="Disordered" evidence="9">
    <location>
        <begin position="1"/>
        <end position="38"/>
    </location>
</feature>
<keyword evidence="4 6" id="KW-0694">RNA-binding</keyword>
<dbReference type="HAMAP" id="MF_00367">
    <property type="entry name" value="GTPase_Era"/>
    <property type="match status" value="1"/>
</dbReference>
<gene>
    <name evidence="6" type="primary">era</name>
    <name evidence="12" type="ORF">HMPREF3192_01054</name>
</gene>
<dbReference type="AlphaFoldDB" id="A0A133XSA8"/>
<evidence type="ECO:0000259" key="11">
    <source>
        <dbReference type="PROSITE" id="PS51713"/>
    </source>
</evidence>
<feature type="region of interest" description="G4" evidence="7">
    <location>
        <begin position="159"/>
        <end position="162"/>
    </location>
</feature>
<keyword evidence="5 6" id="KW-0342">GTP-binding</keyword>
<evidence type="ECO:0000259" key="10">
    <source>
        <dbReference type="PROSITE" id="PS50823"/>
    </source>
</evidence>
<keyword evidence="6" id="KW-1003">Cell membrane</keyword>
<comment type="function">
    <text evidence="6">An essential GTPase that binds both GDP and GTP, with rapid nucleotide exchange. Plays a role in 16S rRNA processing and 30S ribosomal subunit biogenesis and possibly also in cell cycle regulation and energy metabolism.</text>
</comment>
<dbReference type="GO" id="GO:0005829">
    <property type="term" value="C:cytosol"/>
    <property type="evidence" value="ECO:0007669"/>
    <property type="project" value="TreeGrafter"/>
</dbReference>
<dbReference type="Proteomes" id="UP000070675">
    <property type="component" value="Unassembled WGS sequence"/>
</dbReference>
<evidence type="ECO:0000256" key="9">
    <source>
        <dbReference type="SAM" id="MobiDB-lite"/>
    </source>
</evidence>
<dbReference type="CDD" id="cd22534">
    <property type="entry name" value="KH-II_Era"/>
    <property type="match status" value="1"/>
</dbReference>
<evidence type="ECO:0000256" key="4">
    <source>
        <dbReference type="ARBA" id="ARBA00022884"/>
    </source>
</evidence>
<dbReference type="PROSITE" id="PS51713">
    <property type="entry name" value="G_ERA"/>
    <property type="match status" value="1"/>
</dbReference>
<comment type="subunit">
    <text evidence="6">Monomer.</text>
</comment>
<keyword evidence="6" id="KW-0963">Cytoplasm</keyword>
<dbReference type="InterPro" id="IPR030388">
    <property type="entry name" value="G_ERA_dom"/>
</dbReference>
<dbReference type="STRING" id="1393034.HMPREF3192_01054"/>
<dbReference type="InterPro" id="IPR004044">
    <property type="entry name" value="KH_dom_type_2"/>
</dbReference>
<dbReference type="InterPro" id="IPR027417">
    <property type="entry name" value="P-loop_NTPase"/>
</dbReference>
<dbReference type="PROSITE" id="PS50823">
    <property type="entry name" value="KH_TYPE_2"/>
    <property type="match status" value="1"/>
</dbReference>
<dbReference type="GO" id="GO:0005525">
    <property type="term" value="F:GTP binding"/>
    <property type="evidence" value="ECO:0007669"/>
    <property type="project" value="UniProtKB-UniRule"/>
</dbReference>
<comment type="similarity">
    <text evidence="1 6 7 8">Belongs to the TRAFAC class TrmE-Era-EngA-EngB-Septin-like GTPase superfamily. Era GTPase family.</text>
</comment>
<dbReference type="GO" id="GO:0005886">
    <property type="term" value="C:plasma membrane"/>
    <property type="evidence" value="ECO:0007669"/>
    <property type="project" value="UniProtKB-SubCell"/>
</dbReference>
<dbReference type="GO" id="GO:0043024">
    <property type="term" value="F:ribosomal small subunit binding"/>
    <property type="evidence" value="ECO:0007669"/>
    <property type="project" value="TreeGrafter"/>
</dbReference>
<evidence type="ECO:0000313" key="12">
    <source>
        <dbReference type="EMBL" id="KXB33825.1"/>
    </source>
</evidence>
<feature type="region of interest" description="G3" evidence="7">
    <location>
        <begin position="97"/>
        <end position="100"/>
    </location>
</feature>
<feature type="region of interest" description="G5" evidence="7">
    <location>
        <begin position="188"/>
        <end position="190"/>
    </location>
</feature>
<feature type="region of interest" description="G1" evidence="7">
    <location>
        <begin position="50"/>
        <end position="57"/>
    </location>
</feature>
<proteinExistence type="inferred from homology"/>
<keyword evidence="3 6" id="KW-0547">Nucleotide-binding</keyword>
<dbReference type="GO" id="GO:0070181">
    <property type="term" value="F:small ribosomal subunit rRNA binding"/>
    <property type="evidence" value="ECO:0007669"/>
    <property type="project" value="UniProtKB-UniRule"/>
</dbReference>
<dbReference type="InterPro" id="IPR005225">
    <property type="entry name" value="Small_GTP-bd"/>
</dbReference>
<dbReference type="GO" id="GO:0000028">
    <property type="term" value="P:ribosomal small subunit assembly"/>
    <property type="evidence" value="ECO:0007669"/>
    <property type="project" value="TreeGrafter"/>
</dbReference>
<evidence type="ECO:0000256" key="2">
    <source>
        <dbReference type="ARBA" id="ARBA00020484"/>
    </source>
</evidence>
<dbReference type="Gene3D" id="3.30.300.20">
    <property type="match status" value="1"/>
</dbReference>
<evidence type="ECO:0000256" key="3">
    <source>
        <dbReference type="ARBA" id="ARBA00022741"/>
    </source>
</evidence>
<organism evidence="12 13">
    <name type="scientific">Atopobium deltae</name>
    <dbReference type="NCBI Taxonomy" id="1393034"/>
    <lineage>
        <taxon>Bacteria</taxon>
        <taxon>Bacillati</taxon>
        <taxon>Actinomycetota</taxon>
        <taxon>Coriobacteriia</taxon>
        <taxon>Coriobacteriales</taxon>
        <taxon>Atopobiaceae</taxon>
        <taxon>Atopobium</taxon>
    </lineage>
</organism>
<keyword evidence="6" id="KW-0690">Ribosome biogenesis</keyword>
<evidence type="ECO:0000256" key="8">
    <source>
        <dbReference type="RuleBase" id="RU003761"/>
    </source>
</evidence>
<evidence type="ECO:0000256" key="5">
    <source>
        <dbReference type="ARBA" id="ARBA00023134"/>
    </source>
</evidence>
<sequence>MTHDEHTHDDHLADGSIDAGEKPEQSERSDTSDTSEKTPAFRSGFVALVGRPNVGKSTLINACMNKRLAITSPVAQTTRRRLRCILTDEDSQIIMVDTPGLHKPKDALGNQLNKTALASLADVDAVALLIDATKVVGRGDQWVARHVNEVSARKFLIISKADIATPEQVRNQIDAASKLGDFDDVLVVSSVSQFNVDAFLDMVRACLPEGPHWFAETDDTDATDEDLVAEFVREKVLLLCKQEIPHSVAVTCDSISWTSKNHASIEASILVERESQKHIVIGRAGQMIKKIGMQARKDIEHLFGCTVFLSLEVKVRPLWRRDQNEIRRLGYDASE</sequence>
<dbReference type="InterPro" id="IPR009019">
    <property type="entry name" value="KH_sf_prok-type"/>
</dbReference>
<evidence type="ECO:0000256" key="6">
    <source>
        <dbReference type="HAMAP-Rule" id="MF_00367"/>
    </source>
</evidence>
<dbReference type="GO" id="GO:0003924">
    <property type="term" value="F:GTPase activity"/>
    <property type="evidence" value="ECO:0007669"/>
    <property type="project" value="UniProtKB-UniRule"/>
</dbReference>
<feature type="binding site" evidence="6">
    <location>
        <begin position="159"/>
        <end position="162"/>
    </location>
    <ligand>
        <name>GTP</name>
        <dbReference type="ChEBI" id="CHEBI:37565"/>
    </ligand>
</feature>
<dbReference type="PANTHER" id="PTHR42698:SF1">
    <property type="entry name" value="GTPASE ERA, MITOCHONDRIAL"/>
    <property type="match status" value="1"/>
</dbReference>
<dbReference type="Pfam" id="PF07650">
    <property type="entry name" value="KH_2"/>
    <property type="match status" value="1"/>
</dbReference>
<dbReference type="NCBIfam" id="NF000908">
    <property type="entry name" value="PRK00089.1"/>
    <property type="match status" value="1"/>
</dbReference>
<reference evidence="13" key="1">
    <citation type="submission" date="2016-01" db="EMBL/GenBank/DDBJ databases">
        <authorList>
            <person name="Mitreva M."/>
            <person name="Pepin K.H."/>
            <person name="Mihindukulasuriya K.A."/>
            <person name="Fulton R."/>
            <person name="Fronick C."/>
            <person name="O'Laughlin M."/>
            <person name="Miner T."/>
            <person name="Herter B."/>
            <person name="Rosa B.A."/>
            <person name="Cordes M."/>
            <person name="Tomlinson C."/>
            <person name="Wollam A."/>
            <person name="Palsikar V.B."/>
            <person name="Mardis E.R."/>
            <person name="Wilson R.K."/>
        </authorList>
    </citation>
    <scope>NUCLEOTIDE SEQUENCE [LARGE SCALE GENOMIC DNA]</scope>
    <source>
        <strain evidence="13">DNF00019</strain>
    </source>
</reference>
<dbReference type="InterPro" id="IPR015946">
    <property type="entry name" value="KH_dom-like_a/b"/>
</dbReference>
<comment type="caution">
    <text evidence="12">The sequence shown here is derived from an EMBL/GenBank/DDBJ whole genome shotgun (WGS) entry which is preliminary data.</text>
</comment>
<keyword evidence="6" id="KW-0699">rRNA-binding</keyword>
<dbReference type="EMBL" id="LSCR01000029">
    <property type="protein sequence ID" value="KXB33825.1"/>
    <property type="molecule type" value="Genomic_DNA"/>
</dbReference>
<accession>A0A133XSA8</accession>
<dbReference type="NCBIfam" id="TIGR00231">
    <property type="entry name" value="small_GTP"/>
    <property type="match status" value="1"/>
</dbReference>
<evidence type="ECO:0000256" key="7">
    <source>
        <dbReference type="PROSITE-ProRule" id="PRU01050"/>
    </source>
</evidence>
<dbReference type="InterPro" id="IPR005662">
    <property type="entry name" value="GTPase_Era-like"/>
</dbReference>
<dbReference type="CDD" id="cd04163">
    <property type="entry name" value="Era"/>
    <property type="match status" value="1"/>
</dbReference>
<dbReference type="Gene3D" id="3.40.50.300">
    <property type="entry name" value="P-loop containing nucleotide triphosphate hydrolases"/>
    <property type="match status" value="1"/>
</dbReference>
<comment type="subcellular location">
    <subcellularLocation>
        <location evidence="6">Cytoplasm</location>
    </subcellularLocation>
    <subcellularLocation>
        <location evidence="6">Cell membrane</location>
        <topology evidence="6">Peripheral membrane protein</topology>
    </subcellularLocation>
</comment>
<feature type="domain" description="KH type-2" evidence="10">
    <location>
        <begin position="240"/>
        <end position="317"/>
    </location>
</feature>
<feature type="binding site" evidence="6">
    <location>
        <begin position="97"/>
        <end position="101"/>
    </location>
    <ligand>
        <name>GTP</name>
        <dbReference type="ChEBI" id="CHEBI:37565"/>
    </ligand>
</feature>
<feature type="binding site" evidence="6">
    <location>
        <begin position="50"/>
        <end position="57"/>
    </location>
    <ligand>
        <name>GTP</name>
        <dbReference type="ChEBI" id="CHEBI:37565"/>
    </ligand>
</feature>
<evidence type="ECO:0000313" key="13">
    <source>
        <dbReference type="Proteomes" id="UP000070675"/>
    </source>
</evidence>
<evidence type="ECO:0000256" key="1">
    <source>
        <dbReference type="ARBA" id="ARBA00007921"/>
    </source>
</evidence>
<dbReference type="InterPro" id="IPR006073">
    <property type="entry name" value="GTP-bd"/>
</dbReference>
<dbReference type="PATRIC" id="fig|1393034.3.peg.1019"/>
<dbReference type="PRINTS" id="PR00326">
    <property type="entry name" value="GTP1OBG"/>
</dbReference>
<dbReference type="PANTHER" id="PTHR42698">
    <property type="entry name" value="GTPASE ERA"/>
    <property type="match status" value="1"/>
</dbReference>
<dbReference type="Pfam" id="PF01926">
    <property type="entry name" value="MMR_HSR1"/>
    <property type="match status" value="1"/>
</dbReference>
<dbReference type="OrthoDB" id="9805918at2"/>
<keyword evidence="6" id="KW-0472">Membrane</keyword>
<name>A0A133XSA8_9ACTN</name>
<dbReference type="NCBIfam" id="TIGR00436">
    <property type="entry name" value="era"/>
    <property type="match status" value="1"/>
</dbReference>
<protein>
    <recommendedName>
        <fullName evidence="2 6">GTPase Era</fullName>
    </recommendedName>
</protein>
<dbReference type="SUPFAM" id="SSF52540">
    <property type="entry name" value="P-loop containing nucleoside triphosphate hydrolases"/>
    <property type="match status" value="1"/>
</dbReference>
<dbReference type="RefSeq" id="WP_082715650.1">
    <property type="nucleotide sequence ID" value="NZ_KQ959507.1"/>
</dbReference>
<feature type="compositionally biased region" description="Basic and acidic residues" evidence="9">
    <location>
        <begin position="1"/>
        <end position="36"/>
    </location>
</feature>
<feature type="region of interest" description="G2" evidence="7">
    <location>
        <begin position="76"/>
        <end position="80"/>
    </location>
</feature>